<reference evidence="2" key="1">
    <citation type="submission" date="2022-01" db="EMBL/GenBank/DDBJ databases">
        <authorList>
            <person name="King R."/>
        </authorList>
    </citation>
    <scope>NUCLEOTIDE SEQUENCE</scope>
</reference>
<accession>A0A9P0DFG4</accession>
<feature type="region of interest" description="Disordered" evidence="1">
    <location>
        <begin position="1"/>
        <end position="22"/>
    </location>
</feature>
<feature type="region of interest" description="Disordered" evidence="1">
    <location>
        <begin position="44"/>
        <end position="160"/>
    </location>
</feature>
<organism evidence="2 3">
    <name type="scientific">Ceutorhynchus assimilis</name>
    <name type="common">cabbage seed weevil</name>
    <dbReference type="NCBI Taxonomy" id="467358"/>
    <lineage>
        <taxon>Eukaryota</taxon>
        <taxon>Metazoa</taxon>
        <taxon>Ecdysozoa</taxon>
        <taxon>Arthropoda</taxon>
        <taxon>Hexapoda</taxon>
        <taxon>Insecta</taxon>
        <taxon>Pterygota</taxon>
        <taxon>Neoptera</taxon>
        <taxon>Endopterygota</taxon>
        <taxon>Coleoptera</taxon>
        <taxon>Polyphaga</taxon>
        <taxon>Cucujiformia</taxon>
        <taxon>Curculionidae</taxon>
        <taxon>Ceutorhynchinae</taxon>
        <taxon>Ceutorhynchus</taxon>
    </lineage>
</organism>
<dbReference type="Proteomes" id="UP001152799">
    <property type="component" value="Chromosome 9"/>
</dbReference>
<gene>
    <name evidence="2" type="ORF">CEUTPL_LOCUS13983</name>
</gene>
<dbReference type="EMBL" id="OU892285">
    <property type="protein sequence ID" value="CAH1135625.1"/>
    <property type="molecule type" value="Genomic_DNA"/>
</dbReference>
<name>A0A9P0DFG4_9CUCU</name>
<dbReference type="OrthoDB" id="6591917at2759"/>
<evidence type="ECO:0000313" key="3">
    <source>
        <dbReference type="Proteomes" id="UP001152799"/>
    </source>
</evidence>
<dbReference type="AlphaFoldDB" id="A0A9P0DFG4"/>
<keyword evidence="3" id="KW-1185">Reference proteome</keyword>
<feature type="compositionally biased region" description="Low complexity" evidence="1">
    <location>
        <begin position="48"/>
        <end position="64"/>
    </location>
</feature>
<feature type="compositionally biased region" description="Polar residues" evidence="1">
    <location>
        <begin position="144"/>
        <end position="160"/>
    </location>
</feature>
<proteinExistence type="predicted"/>
<evidence type="ECO:0000313" key="2">
    <source>
        <dbReference type="EMBL" id="CAH1135625.1"/>
    </source>
</evidence>
<sequence>MYAREQFNMSGNQNQRQVFGNNNGFMRPIVGRKLPVEETTFQMNQGKSTNSYNSVASNSSAPSTRKLFASSASTGPVMAPTRNSQNTATGSRSMAPPNRYQHKTTASPATKPIEYGRNGSQRENRDGNASASASLGLMGMPSPNKYSTKPITSMKTQNDSQVEKTLSRKSGESEVDKLRVLTGTVERVIRYGKIFQNQFCYFQVMGGVVSIAEGKVAFEKTMLLRDLKGPVLQLNYYSNSTHINIDDFYLGQNLRAVGRMIGPNIMSAISIRAASQDEMESLPRLCYISDYSISAFCGERPFESKKN</sequence>
<protein>
    <submittedName>
        <fullName evidence="2">Uncharacterized protein</fullName>
    </submittedName>
</protein>
<feature type="compositionally biased region" description="Polar residues" evidence="1">
    <location>
        <begin position="81"/>
        <end position="92"/>
    </location>
</feature>
<evidence type="ECO:0000256" key="1">
    <source>
        <dbReference type="SAM" id="MobiDB-lite"/>
    </source>
</evidence>
<feature type="compositionally biased region" description="Polar residues" evidence="1">
    <location>
        <begin position="7"/>
        <end position="22"/>
    </location>
</feature>